<feature type="signal peptide" evidence="1">
    <location>
        <begin position="1"/>
        <end position="22"/>
    </location>
</feature>
<evidence type="ECO:0000313" key="3">
    <source>
        <dbReference type="Proteomes" id="UP001267426"/>
    </source>
</evidence>
<proteinExistence type="predicted"/>
<reference evidence="2 3" key="1">
    <citation type="submission" date="2023-09" db="EMBL/GenBank/DDBJ databases">
        <authorList>
            <person name="Rey-Velasco X."/>
        </authorList>
    </citation>
    <scope>NUCLEOTIDE SEQUENCE [LARGE SCALE GENOMIC DNA]</scope>
    <source>
        <strain evidence="2 3">F394</strain>
    </source>
</reference>
<sequence length="180" mass="19154">MLPPRHSALLGLVALLVGGCAALRPAPHVDRPSSLVGCYRLDAPEAAGYPSWFRGTPGAVELTAIPVAGRDSTGQSVPSPYRAAYGRTDVRDWPRDDDPFQAWRPTEAGDSLLIALGPARFAFGGVYVVARPERGGLVGRLIAYTDASATGEYQKSVPLQAPRVPCPAYRTRSSEPGGRR</sequence>
<comment type="caution">
    <text evidence="2">The sequence shown here is derived from an EMBL/GenBank/DDBJ whole genome shotgun (WGS) entry which is preliminary data.</text>
</comment>
<dbReference type="PROSITE" id="PS51257">
    <property type="entry name" value="PROKAR_LIPOPROTEIN"/>
    <property type="match status" value="1"/>
</dbReference>
<dbReference type="EMBL" id="JAVRHT010000028">
    <property type="protein sequence ID" value="MDT0632433.1"/>
    <property type="molecule type" value="Genomic_DNA"/>
</dbReference>
<keyword evidence="1" id="KW-0732">Signal</keyword>
<evidence type="ECO:0000313" key="2">
    <source>
        <dbReference type="EMBL" id="MDT0632433.1"/>
    </source>
</evidence>
<evidence type="ECO:0008006" key="4">
    <source>
        <dbReference type="Google" id="ProtNLM"/>
    </source>
</evidence>
<name>A0ABU3BT16_9BACT</name>
<feature type="chain" id="PRO_5045843331" description="Lipoprotein" evidence="1">
    <location>
        <begin position="23"/>
        <end position="180"/>
    </location>
</feature>
<accession>A0ABU3BT16</accession>
<protein>
    <recommendedName>
        <fullName evidence="4">Lipoprotein</fullName>
    </recommendedName>
</protein>
<dbReference type="RefSeq" id="WP_311664309.1">
    <property type="nucleotide sequence ID" value="NZ_JAVRHT010000028.1"/>
</dbReference>
<organism evidence="2 3">
    <name type="scientific">Rubrivirga litoralis</name>
    <dbReference type="NCBI Taxonomy" id="3075598"/>
    <lineage>
        <taxon>Bacteria</taxon>
        <taxon>Pseudomonadati</taxon>
        <taxon>Rhodothermota</taxon>
        <taxon>Rhodothermia</taxon>
        <taxon>Rhodothermales</taxon>
        <taxon>Rubricoccaceae</taxon>
        <taxon>Rubrivirga</taxon>
    </lineage>
</organism>
<keyword evidence="3" id="KW-1185">Reference proteome</keyword>
<dbReference type="Proteomes" id="UP001267426">
    <property type="component" value="Unassembled WGS sequence"/>
</dbReference>
<gene>
    <name evidence="2" type="ORF">RM540_11795</name>
</gene>
<evidence type="ECO:0000256" key="1">
    <source>
        <dbReference type="SAM" id="SignalP"/>
    </source>
</evidence>